<evidence type="ECO:0000256" key="1">
    <source>
        <dbReference type="SAM" id="MobiDB-lite"/>
    </source>
</evidence>
<gene>
    <name evidence="2" type="ORF">PHISCL_01710</name>
</gene>
<comment type="caution">
    <text evidence="2">The sequence shown here is derived from an EMBL/GenBank/DDBJ whole genome shotgun (WGS) entry which is preliminary data.</text>
</comment>
<feature type="region of interest" description="Disordered" evidence="1">
    <location>
        <begin position="35"/>
        <end position="74"/>
    </location>
</feature>
<organism evidence="2 3">
    <name type="scientific">Aspergillus sclerotialis</name>
    <dbReference type="NCBI Taxonomy" id="2070753"/>
    <lineage>
        <taxon>Eukaryota</taxon>
        <taxon>Fungi</taxon>
        <taxon>Dikarya</taxon>
        <taxon>Ascomycota</taxon>
        <taxon>Pezizomycotina</taxon>
        <taxon>Eurotiomycetes</taxon>
        <taxon>Eurotiomycetidae</taxon>
        <taxon>Eurotiales</taxon>
        <taxon>Aspergillaceae</taxon>
        <taxon>Aspergillus</taxon>
        <taxon>Aspergillus subgen. Polypaecilum</taxon>
    </lineage>
</organism>
<sequence>MSSPVSCDMHTRPTAVTPSTFSQDISRAILASNQAPKSAYVNTNPHAAMTYPPTPPPSPVGSKNPPSFWGGGRS</sequence>
<protein>
    <submittedName>
        <fullName evidence="2">Uncharacterized protein</fullName>
    </submittedName>
</protein>
<dbReference type="EMBL" id="MVGC01000033">
    <property type="protein sequence ID" value="RJE25941.1"/>
    <property type="molecule type" value="Genomic_DNA"/>
</dbReference>
<proteinExistence type="predicted"/>
<keyword evidence="3" id="KW-1185">Reference proteome</keyword>
<reference evidence="3" key="1">
    <citation type="submission" date="2017-02" db="EMBL/GenBank/DDBJ databases">
        <authorList>
            <person name="Tafer H."/>
            <person name="Lopandic K."/>
        </authorList>
    </citation>
    <scope>NUCLEOTIDE SEQUENCE [LARGE SCALE GENOMIC DNA]</scope>
    <source>
        <strain evidence="3">CBS 366.77</strain>
    </source>
</reference>
<evidence type="ECO:0000313" key="3">
    <source>
        <dbReference type="Proteomes" id="UP000266188"/>
    </source>
</evidence>
<dbReference type="AlphaFoldDB" id="A0A3A3A9B0"/>
<name>A0A3A3A9B0_9EURO</name>
<evidence type="ECO:0000313" key="2">
    <source>
        <dbReference type="EMBL" id="RJE25941.1"/>
    </source>
</evidence>
<dbReference type="Proteomes" id="UP000266188">
    <property type="component" value="Unassembled WGS sequence"/>
</dbReference>
<dbReference type="OrthoDB" id="4508574at2759"/>
<accession>A0A3A3A9B0</accession>
<feature type="compositionally biased region" description="Polar residues" evidence="1">
    <location>
        <begin position="35"/>
        <end position="45"/>
    </location>
</feature>